<dbReference type="AlphaFoldDB" id="A0A448ZYN8"/>
<geneLocation type="plasmid" evidence="2">
    <name>2</name>
</geneLocation>
<accession>A0A448ZYN8</accession>
<gene>
    <name evidence="2" type="ORF">NCTC10113_01291</name>
</gene>
<dbReference type="CDD" id="cd00431">
    <property type="entry name" value="cysteine_hydrolases"/>
    <property type="match status" value="1"/>
</dbReference>
<reference evidence="2" key="1">
    <citation type="submission" date="2019-01" db="EMBL/GenBank/DDBJ databases">
        <authorList>
            <consortium name="Pathogen Informatics"/>
        </authorList>
    </citation>
    <scope>NUCLEOTIDE SEQUENCE [LARGE SCALE GENOMIC DNA]</scope>
    <source>
        <strain evidence="2">NCTC10113</strain>
    </source>
</reference>
<organism evidence="2">
    <name type="scientific">Metamycoplasma salivarium</name>
    <name type="common">Mycoplasma salivarium</name>
    <dbReference type="NCBI Taxonomy" id="2124"/>
    <lineage>
        <taxon>Bacteria</taxon>
        <taxon>Bacillati</taxon>
        <taxon>Mycoplasmatota</taxon>
        <taxon>Mycoplasmoidales</taxon>
        <taxon>Metamycoplasmataceae</taxon>
        <taxon>Metamycoplasma</taxon>
    </lineage>
</organism>
<proteinExistence type="predicted"/>
<dbReference type="Gene3D" id="3.40.50.850">
    <property type="entry name" value="Isochorismatase-like"/>
    <property type="match status" value="1"/>
</dbReference>
<dbReference type="InterPro" id="IPR000868">
    <property type="entry name" value="Isochorismatase-like_dom"/>
</dbReference>
<protein>
    <submittedName>
        <fullName evidence="2">Amidase from nicotinamidase family</fullName>
    </submittedName>
</protein>
<dbReference type="InterPro" id="IPR036380">
    <property type="entry name" value="Isochorismatase-like_sf"/>
</dbReference>
<feature type="domain" description="Isochorismatase-like" evidence="1">
    <location>
        <begin position="7"/>
        <end position="174"/>
    </location>
</feature>
<dbReference type="Pfam" id="PF00857">
    <property type="entry name" value="Isochorismatase"/>
    <property type="match status" value="1"/>
</dbReference>
<evidence type="ECO:0000259" key="1">
    <source>
        <dbReference type="Pfam" id="PF00857"/>
    </source>
</evidence>
<name>A0A448ZYN8_METSV</name>
<dbReference type="RefSeq" id="WP_029670618.1">
    <property type="nucleotide sequence ID" value="NZ_BPLX01000002.1"/>
</dbReference>
<evidence type="ECO:0000313" key="2">
    <source>
        <dbReference type="EMBL" id="VEU56382.1"/>
    </source>
</evidence>
<keyword evidence="2" id="KW-0614">Plasmid</keyword>
<dbReference type="EMBL" id="LR214939">
    <property type="protein sequence ID" value="VEU56382.1"/>
    <property type="molecule type" value="Genomic_DNA"/>
</dbReference>
<dbReference type="SUPFAM" id="SSF52499">
    <property type="entry name" value="Isochorismatase-like hydrolases"/>
    <property type="match status" value="1"/>
</dbReference>
<sequence>MIANKKLILIVDMLKGFTEIGLLSSPYIKKLVPKIKEFLEDESETDNIFVCDSHSIYDLEMKVYPAHCLKNTIESEIDNDLKPYAKQIVLKTTTNSFFELNLKEIETYDTIEIVGCCTDICILQLALNLKTYFNKLNMDKQIVVFKDLVDTFDNKEHKRDEFHDFALKLMKNSGILIKNWK</sequence>